<dbReference type="Gene3D" id="3.60.15.10">
    <property type="entry name" value="Ribonuclease Z/Hydroxyacylglutathione hydrolase-like"/>
    <property type="match status" value="1"/>
</dbReference>
<sequence length="245" mass="27567">MPAYTVRYLYHSSFLLETASHYLIFDYYRNSPHGRGLNSGVIDPAALTGKPVLVFASHSHGDHYDPVIFRWRGQLPGIQYILSSDIAAPAAADTHFIGPDASLRVGGAAVRTLPSTDLGVAFVIEVDGLRIYHAGDLNWWHWEGEPDSDNRDMARAYCAQIDRLQGEHFDVAFVPLDPRLGRLGYLLGLDYFAAHTDAAVIFPMHFGSDRRVFDWLAQDRRADDYRPRVARIEHRGQQFSGPLSR</sequence>
<accession>A0A1C6GD24</accession>
<dbReference type="SUPFAM" id="SSF56281">
    <property type="entry name" value="Metallo-hydrolase/oxidoreductase"/>
    <property type="match status" value="1"/>
</dbReference>
<name>A0A1C6GD24_9FIRM</name>
<evidence type="ECO:0000313" key="1">
    <source>
        <dbReference type="EMBL" id="SCJ43206.1"/>
    </source>
</evidence>
<dbReference type="PANTHER" id="PTHR42967">
    <property type="entry name" value="METAL DEPENDENT HYDROLASE"/>
    <property type="match status" value="1"/>
</dbReference>
<proteinExistence type="predicted"/>
<dbReference type="EMBL" id="FMHG01000001">
    <property type="protein sequence ID" value="SCJ43206.1"/>
    <property type="molecule type" value="Genomic_DNA"/>
</dbReference>
<dbReference type="PANTHER" id="PTHR42967:SF1">
    <property type="entry name" value="MBL FOLD METALLO-HYDROLASE"/>
    <property type="match status" value="1"/>
</dbReference>
<dbReference type="InterPro" id="IPR036866">
    <property type="entry name" value="RibonucZ/Hydroxyglut_hydro"/>
</dbReference>
<dbReference type="Pfam" id="PF13483">
    <property type="entry name" value="Lactamase_B_3"/>
    <property type="match status" value="1"/>
</dbReference>
<gene>
    <name evidence="1" type="ORF">SAMEA3545359_00332</name>
</gene>
<protein>
    <submittedName>
        <fullName evidence="1">Beta-lactamase superfamily domain</fullName>
    </submittedName>
</protein>
<reference evidence="1" key="1">
    <citation type="submission" date="2015-09" db="EMBL/GenBank/DDBJ databases">
        <authorList>
            <consortium name="Pathogen Informatics"/>
        </authorList>
    </citation>
    <scope>NUCLEOTIDE SEQUENCE</scope>
    <source>
        <strain evidence="1">2789STDY5834896</strain>
    </source>
</reference>
<organism evidence="1">
    <name type="scientific">uncultured Anaerotruncus sp</name>
    <dbReference type="NCBI Taxonomy" id="905011"/>
    <lineage>
        <taxon>Bacteria</taxon>
        <taxon>Bacillati</taxon>
        <taxon>Bacillota</taxon>
        <taxon>Clostridia</taxon>
        <taxon>Eubacteriales</taxon>
        <taxon>Oscillospiraceae</taxon>
        <taxon>Anaerotruncus</taxon>
        <taxon>environmental samples</taxon>
    </lineage>
</organism>
<dbReference type="AlphaFoldDB" id="A0A1C6GD24"/>